<dbReference type="InParanoid" id="A0A0N7KE12"/>
<dbReference type="Proteomes" id="UP000059680">
    <property type="component" value="Chromosome 1"/>
</dbReference>
<evidence type="ECO:0000313" key="1">
    <source>
        <dbReference type="EMBL" id="BAS75129.1"/>
    </source>
</evidence>
<reference evidence="2" key="1">
    <citation type="journal article" date="2005" name="Nature">
        <title>The map-based sequence of the rice genome.</title>
        <authorList>
            <consortium name="International rice genome sequencing project (IRGSP)"/>
            <person name="Matsumoto T."/>
            <person name="Wu J."/>
            <person name="Kanamori H."/>
            <person name="Katayose Y."/>
            <person name="Fujisawa M."/>
            <person name="Namiki N."/>
            <person name="Mizuno H."/>
            <person name="Yamamoto K."/>
            <person name="Antonio B.A."/>
            <person name="Baba T."/>
            <person name="Sakata K."/>
            <person name="Nagamura Y."/>
            <person name="Aoki H."/>
            <person name="Arikawa K."/>
            <person name="Arita K."/>
            <person name="Bito T."/>
            <person name="Chiden Y."/>
            <person name="Fujitsuka N."/>
            <person name="Fukunaka R."/>
            <person name="Hamada M."/>
            <person name="Harada C."/>
            <person name="Hayashi A."/>
            <person name="Hijishita S."/>
            <person name="Honda M."/>
            <person name="Hosokawa S."/>
            <person name="Ichikawa Y."/>
            <person name="Idonuma A."/>
            <person name="Iijima M."/>
            <person name="Ikeda M."/>
            <person name="Ikeno M."/>
            <person name="Ito K."/>
            <person name="Ito S."/>
            <person name="Ito T."/>
            <person name="Ito Y."/>
            <person name="Ito Y."/>
            <person name="Iwabuchi A."/>
            <person name="Kamiya K."/>
            <person name="Karasawa W."/>
            <person name="Kurita K."/>
            <person name="Katagiri S."/>
            <person name="Kikuta A."/>
            <person name="Kobayashi H."/>
            <person name="Kobayashi N."/>
            <person name="Machita K."/>
            <person name="Maehara T."/>
            <person name="Masukawa M."/>
            <person name="Mizubayashi T."/>
            <person name="Mukai Y."/>
            <person name="Nagasaki H."/>
            <person name="Nagata Y."/>
            <person name="Naito S."/>
            <person name="Nakashima M."/>
            <person name="Nakama Y."/>
            <person name="Nakamichi Y."/>
            <person name="Nakamura M."/>
            <person name="Meguro A."/>
            <person name="Negishi M."/>
            <person name="Ohta I."/>
            <person name="Ohta T."/>
            <person name="Okamoto M."/>
            <person name="Ono N."/>
            <person name="Saji S."/>
            <person name="Sakaguchi M."/>
            <person name="Sakai K."/>
            <person name="Shibata M."/>
            <person name="Shimokawa T."/>
            <person name="Song J."/>
            <person name="Takazaki Y."/>
            <person name="Terasawa K."/>
            <person name="Tsugane M."/>
            <person name="Tsuji K."/>
            <person name="Ueda S."/>
            <person name="Waki K."/>
            <person name="Yamagata H."/>
            <person name="Yamamoto M."/>
            <person name="Yamamoto S."/>
            <person name="Yamane H."/>
            <person name="Yoshiki S."/>
            <person name="Yoshihara R."/>
            <person name="Yukawa K."/>
            <person name="Zhong H."/>
            <person name="Yano M."/>
            <person name="Yuan Q."/>
            <person name="Ouyang S."/>
            <person name="Liu J."/>
            <person name="Jones K.M."/>
            <person name="Gansberger K."/>
            <person name="Moffat K."/>
            <person name="Hill J."/>
            <person name="Bera J."/>
            <person name="Fadrosh D."/>
            <person name="Jin S."/>
            <person name="Johri S."/>
            <person name="Kim M."/>
            <person name="Overton L."/>
            <person name="Reardon M."/>
            <person name="Tsitrin T."/>
            <person name="Vuong H."/>
            <person name="Weaver B."/>
            <person name="Ciecko A."/>
            <person name="Tallon L."/>
            <person name="Jackson J."/>
            <person name="Pai G."/>
            <person name="Aken S.V."/>
            <person name="Utterback T."/>
            <person name="Reidmuller S."/>
            <person name="Feldblyum T."/>
            <person name="Hsiao J."/>
            <person name="Zismann V."/>
            <person name="Iobst S."/>
            <person name="de Vazeille A.R."/>
            <person name="Buell C.R."/>
            <person name="Ying K."/>
            <person name="Li Y."/>
            <person name="Lu T."/>
            <person name="Huang Y."/>
            <person name="Zhao Q."/>
            <person name="Feng Q."/>
            <person name="Zhang L."/>
            <person name="Zhu J."/>
            <person name="Weng Q."/>
            <person name="Mu J."/>
            <person name="Lu Y."/>
            <person name="Fan D."/>
            <person name="Liu Y."/>
            <person name="Guan J."/>
            <person name="Zhang Y."/>
            <person name="Yu S."/>
            <person name="Liu X."/>
            <person name="Zhang Y."/>
            <person name="Hong G."/>
            <person name="Han B."/>
            <person name="Choisne N."/>
            <person name="Demange N."/>
            <person name="Orjeda G."/>
            <person name="Samain S."/>
            <person name="Cattolico L."/>
            <person name="Pelletier E."/>
            <person name="Couloux A."/>
            <person name="Segurens B."/>
            <person name="Wincker P."/>
            <person name="D'Hont A."/>
            <person name="Scarpelli C."/>
            <person name="Weissenbach J."/>
            <person name="Salanoubat M."/>
            <person name="Quetier F."/>
            <person name="Yu Y."/>
            <person name="Kim H.R."/>
            <person name="Rambo T."/>
            <person name="Currie J."/>
            <person name="Collura K."/>
            <person name="Luo M."/>
            <person name="Yang T."/>
            <person name="Ammiraju J.S.S."/>
            <person name="Engler F."/>
            <person name="Soderlund C."/>
            <person name="Wing R.A."/>
            <person name="Palmer L.E."/>
            <person name="de la Bastide M."/>
            <person name="Spiegel L."/>
            <person name="Nascimento L."/>
            <person name="Zutavern T."/>
            <person name="O'Shaughnessy A."/>
            <person name="Dike S."/>
            <person name="Dedhia N."/>
            <person name="Preston R."/>
            <person name="Balija V."/>
            <person name="McCombie W.R."/>
            <person name="Chow T."/>
            <person name="Chen H."/>
            <person name="Chung M."/>
            <person name="Chen C."/>
            <person name="Shaw J."/>
            <person name="Wu H."/>
            <person name="Hsiao K."/>
            <person name="Chao Y."/>
            <person name="Chu M."/>
            <person name="Cheng C."/>
            <person name="Hour A."/>
            <person name="Lee P."/>
            <person name="Lin S."/>
            <person name="Lin Y."/>
            <person name="Liou J."/>
            <person name="Liu S."/>
            <person name="Hsing Y."/>
            <person name="Raghuvanshi S."/>
            <person name="Mohanty A."/>
            <person name="Bharti A.K."/>
            <person name="Gaur A."/>
            <person name="Gupta V."/>
            <person name="Kumar D."/>
            <person name="Ravi V."/>
            <person name="Vij S."/>
            <person name="Kapur A."/>
            <person name="Khurana P."/>
            <person name="Khurana P."/>
            <person name="Khurana J.P."/>
            <person name="Tyagi A.K."/>
            <person name="Gaikwad K."/>
            <person name="Singh A."/>
            <person name="Dalal V."/>
            <person name="Srivastava S."/>
            <person name="Dixit A."/>
            <person name="Pal A.K."/>
            <person name="Ghazi I.A."/>
            <person name="Yadav M."/>
            <person name="Pandit A."/>
            <person name="Bhargava A."/>
            <person name="Sureshbabu K."/>
            <person name="Batra K."/>
            <person name="Sharma T.R."/>
            <person name="Mohapatra T."/>
            <person name="Singh N.K."/>
            <person name="Messing J."/>
            <person name="Nelson A.B."/>
            <person name="Fuks G."/>
            <person name="Kavchok S."/>
            <person name="Keizer G."/>
            <person name="Linton E."/>
            <person name="Llaca V."/>
            <person name="Song R."/>
            <person name="Tanyolac B."/>
            <person name="Young S."/>
            <person name="Ho-Il K."/>
            <person name="Hahn J.H."/>
            <person name="Sangsakoo G."/>
            <person name="Vanavichit A."/>
            <person name="de Mattos Luiz.A.T."/>
            <person name="Zimmer P.D."/>
            <person name="Malone G."/>
            <person name="Dellagostin O."/>
            <person name="de Oliveira A.C."/>
            <person name="Bevan M."/>
            <person name="Bancroft I."/>
            <person name="Minx P."/>
            <person name="Cordum H."/>
            <person name="Wilson R."/>
            <person name="Cheng Z."/>
            <person name="Jin W."/>
            <person name="Jiang J."/>
            <person name="Leong S.A."/>
            <person name="Iwama H."/>
            <person name="Gojobori T."/>
            <person name="Itoh T."/>
            <person name="Niimura Y."/>
            <person name="Fujii Y."/>
            <person name="Habara T."/>
            <person name="Sakai H."/>
            <person name="Sato Y."/>
            <person name="Wilson G."/>
            <person name="Kumar K."/>
            <person name="McCouch S."/>
            <person name="Juretic N."/>
            <person name="Hoen D."/>
            <person name="Wright S."/>
            <person name="Bruskiewich R."/>
            <person name="Bureau T."/>
            <person name="Miyao A."/>
            <person name="Hirochika H."/>
            <person name="Nishikawa T."/>
            <person name="Kadowaki K."/>
            <person name="Sugiura M."/>
            <person name="Burr B."/>
            <person name="Sasaki T."/>
        </authorList>
    </citation>
    <scope>NUCLEOTIDE SEQUENCE [LARGE SCALE GENOMIC DNA]</scope>
    <source>
        <strain evidence="2">cv. Nipponbare</strain>
    </source>
</reference>
<reference evidence="1 2" key="3">
    <citation type="journal article" date="2013" name="Rice">
        <title>Improvement of the Oryza sativa Nipponbare reference genome using next generation sequence and optical map data.</title>
        <authorList>
            <person name="Kawahara Y."/>
            <person name="de la Bastide M."/>
            <person name="Hamilton J.P."/>
            <person name="Kanamori H."/>
            <person name="McCombie W.R."/>
            <person name="Ouyang S."/>
            <person name="Schwartz D.C."/>
            <person name="Tanaka T."/>
            <person name="Wu J."/>
            <person name="Zhou S."/>
            <person name="Childs K.L."/>
            <person name="Davidson R.M."/>
            <person name="Lin H."/>
            <person name="Quesada-Ocampo L."/>
            <person name="Vaillancourt B."/>
            <person name="Sakai H."/>
            <person name="Lee S.S."/>
            <person name="Kim J."/>
            <person name="Numa H."/>
            <person name="Itoh T."/>
            <person name="Buell C.R."/>
            <person name="Matsumoto T."/>
        </authorList>
    </citation>
    <scope>NUCLEOTIDE SEQUENCE [LARGE SCALE GENOMIC DNA]</scope>
    <source>
        <strain evidence="2">cv. Nipponbare</strain>
    </source>
</reference>
<keyword evidence="2" id="KW-1185">Reference proteome</keyword>
<reference evidence="1 2" key="2">
    <citation type="journal article" date="2013" name="Plant Cell Physiol.">
        <title>Rice Annotation Project Database (RAP-DB): an integrative and interactive database for rice genomics.</title>
        <authorList>
            <person name="Sakai H."/>
            <person name="Lee S.S."/>
            <person name="Tanaka T."/>
            <person name="Numa H."/>
            <person name="Kim J."/>
            <person name="Kawahara Y."/>
            <person name="Wakimoto H."/>
            <person name="Yang C.C."/>
            <person name="Iwamoto M."/>
            <person name="Abe T."/>
            <person name="Yamada Y."/>
            <person name="Muto A."/>
            <person name="Inokuchi H."/>
            <person name="Ikemura T."/>
            <person name="Matsumoto T."/>
            <person name="Sasaki T."/>
            <person name="Itoh T."/>
        </authorList>
    </citation>
    <scope>NUCLEOTIDE SEQUENCE [LARGE SCALE GENOMIC DNA]</scope>
    <source>
        <strain evidence="2">cv. Nipponbare</strain>
    </source>
</reference>
<dbReference type="AlphaFoldDB" id="A0A0N7KE12"/>
<accession>A0A0N7KE12</accession>
<evidence type="ECO:0000313" key="2">
    <source>
        <dbReference type="Proteomes" id="UP000059680"/>
    </source>
</evidence>
<gene>
    <name evidence="1" type="ordered locus">Os01g0838100</name>
    <name evidence="1" type="ORF">OSNPB_010838100</name>
</gene>
<organism evidence="1 2">
    <name type="scientific">Oryza sativa subsp. japonica</name>
    <name type="common">Rice</name>
    <dbReference type="NCBI Taxonomy" id="39947"/>
    <lineage>
        <taxon>Eukaryota</taxon>
        <taxon>Viridiplantae</taxon>
        <taxon>Streptophyta</taxon>
        <taxon>Embryophyta</taxon>
        <taxon>Tracheophyta</taxon>
        <taxon>Spermatophyta</taxon>
        <taxon>Magnoliopsida</taxon>
        <taxon>Liliopsida</taxon>
        <taxon>Poales</taxon>
        <taxon>Poaceae</taxon>
        <taxon>BOP clade</taxon>
        <taxon>Oryzoideae</taxon>
        <taxon>Oryzeae</taxon>
        <taxon>Oryzinae</taxon>
        <taxon>Oryza</taxon>
        <taxon>Oryza sativa</taxon>
    </lineage>
</organism>
<dbReference type="PaxDb" id="39947-A0A0N7KE12"/>
<proteinExistence type="predicted"/>
<name>A0A0N7KE12_ORYSJ</name>
<dbReference type="Gramene" id="Os01t0838100-01">
    <property type="protein sequence ID" value="Os01t0838100-01"/>
    <property type="gene ID" value="Os01g0838100"/>
</dbReference>
<dbReference type="EMBL" id="AP014957">
    <property type="protein sequence ID" value="BAS75129.1"/>
    <property type="molecule type" value="Genomic_DNA"/>
</dbReference>
<sequence length="232" mass="27017">MWFICIFESFLKCISVRLHVFFPFISIFFWRRCLLSRSGPCDTFVTVVLLFPLPSAPVQVADHIFCARTCRLSSYMEGGCVVRPARRRDRRLLERSSASLRSSSSNSAASEYVWETVAPPRQDDGFFPIYPAWYSSKRRQMRSKKLAMKRLVAAGKKPCRIAPVSCNKFDSDYAKFLRETSKDRCDYGPPEYRCRLCAAQFWYQERCKKDSAITKRRVCYNLCCKDGFRFAV</sequence>
<protein>
    <submittedName>
        <fullName evidence="1">Os01g0838100 protein</fullName>
    </submittedName>
</protein>